<dbReference type="InterPro" id="IPR036396">
    <property type="entry name" value="Cyt_P450_sf"/>
</dbReference>
<dbReference type="InterPro" id="IPR028055">
    <property type="entry name" value="YidC/Oxa/ALB_C"/>
</dbReference>
<evidence type="ECO:0000313" key="11">
    <source>
        <dbReference type="EMBL" id="CAK1551155.1"/>
    </source>
</evidence>
<dbReference type="InterPro" id="IPR001128">
    <property type="entry name" value="Cyt_P450"/>
</dbReference>
<protein>
    <recommendedName>
        <fullName evidence="10">Membrane insertase YidC/Oxa/ALB C-terminal domain-containing protein</fullName>
    </recommendedName>
</protein>
<keyword evidence="5" id="KW-0560">Oxidoreductase</keyword>
<comment type="similarity">
    <text evidence="9">Belongs to the OXA1/ALB3/YidC family.</text>
</comment>
<evidence type="ECO:0000313" key="12">
    <source>
        <dbReference type="Proteomes" id="UP001497472"/>
    </source>
</evidence>
<dbReference type="Gene3D" id="1.10.630.10">
    <property type="entry name" value="Cytochrome P450"/>
    <property type="match status" value="2"/>
</dbReference>
<dbReference type="PANTHER" id="PTHR24279">
    <property type="entry name" value="CYTOCHROME P450"/>
    <property type="match status" value="1"/>
</dbReference>
<proteinExistence type="inferred from homology"/>
<feature type="binding site" description="axial binding residue" evidence="8">
    <location>
        <position position="677"/>
    </location>
    <ligand>
        <name>heme</name>
        <dbReference type="ChEBI" id="CHEBI:30413"/>
    </ligand>
    <ligandPart>
        <name>Fe</name>
        <dbReference type="ChEBI" id="CHEBI:18248"/>
    </ligandPart>
</feature>
<dbReference type="GO" id="GO:0020037">
    <property type="term" value="F:heme binding"/>
    <property type="evidence" value="ECO:0007669"/>
    <property type="project" value="InterPro"/>
</dbReference>
<evidence type="ECO:0000256" key="8">
    <source>
        <dbReference type="PIRSR" id="PIRSR602401-1"/>
    </source>
</evidence>
<comment type="cofactor">
    <cofactor evidence="1 8">
        <name>heme</name>
        <dbReference type="ChEBI" id="CHEBI:30413"/>
    </cofactor>
</comment>
<comment type="caution">
    <text evidence="11">The sequence shown here is derived from an EMBL/GenBank/DDBJ whole genome shotgun (WGS) entry which is preliminary data.</text>
</comment>
<dbReference type="GO" id="GO:0016020">
    <property type="term" value="C:membrane"/>
    <property type="evidence" value="ECO:0007669"/>
    <property type="project" value="UniProtKB-SubCell"/>
</dbReference>
<keyword evidence="9" id="KW-0472">Membrane</keyword>
<dbReference type="AlphaFoldDB" id="A0AAV1JQN5"/>
<comment type="subcellular location">
    <subcellularLocation>
        <location evidence="9">Membrane</location>
        <topology evidence="9">Multi-pass membrane protein</topology>
    </subcellularLocation>
</comment>
<dbReference type="CDD" id="cd20069">
    <property type="entry name" value="5TM_Oxa1-like"/>
    <property type="match status" value="1"/>
</dbReference>
<gene>
    <name evidence="11" type="ORF">LNINA_LOCUS10321</name>
</gene>
<evidence type="ECO:0000259" key="10">
    <source>
        <dbReference type="Pfam" id="PF02096"/>
    </source>
</evidence>
<evidence type="ECO:0000256" key="9">
    <source>
        <dbReference type="RuleBase" id="RU003945"/>
    </source>
</evidence>
<evidence type="ECO:0000256" key="4">
    <source>
        <dbReference type="ARBA" id="ARBA00022723"/>
    </source>
</evidence>
<evidence type="ECO:0000256" key="6">
    <source>
        <dbReference type="ARBA" id="ARBA00023004"/>
    </source>
</evidence>
<dbReference type="PRINTS" id="PR00463">
    <property type="entry name" value="EP450I"/>
</dbReference>
<comment type="similarity">
    <text evidence="2">Belongs to the cytochrome P450 family.</text>
</comment>
<keyword evidence="4 8" id="KW-0479">Metal-binding</keyword>
<dbReference type="Pfam" id="PF02096">
    <property type="entry name" value="60KD_IMP"/>
    <property type="match status" value="1"/>
</dbReference>
<organism evidence="11 12">
    <name type="scientific">Leptosia nina</name>
    <dbReference type="NCBI Taxonomy" id="320188"/>
    <lineage>
        <taxon>Eukaryota</taxon>
        <taxon>Metazoa</taxon>
        <taxon>Ecdysozoa</taxon>
        <taxon>Arthropoda</taxon>
        <taxon>Hexapoda</taxon>
        <taxon>Insecta</taxon>
        <taxon>Pterygota</taxon>
        <taxon>Neoptera</taxon>
        <taxon>Endopterygota</taxon>
        <taxon>Lepidoptera</taxon>
        <taxon>Glossata</taxon>
        <taxon>Ditrysia</taxon>
        <taxon>Papilionoidea</taxon>
        <taxon>Pieridae</taxon>
        <taxon>Pierinae</taxon>
        <taxon>Leptosia</taxon>
    </lineage>
</organism>
<reference evidence="11 12" key="1">
    <citation type="submission" date="2023-11" db="EMBL/GenBank/DDBJ databases">
        <authorList>
            <person name="Okamura Y."/>
        </authorList>
    </citation>
    <scope>NUCLEOTIDE SEQUENCE [LARGE SCALE GENOMIC DNA]</scope>
</reference>
<keyword evidence="7" id="KW-0503">Monooxygenase</keyword>
<dbReference type="GO" id="GO:0004497">
    <property type="term" value="F:monooxygenase activity"/>
    <property type="evidence" value="ECO:0007669"/>
    <property type="project" value="UniProtKB-KW"/>
</dbReference>
<evidence type="ECO:0000256" key="3">
    <source>
        <dbReference type="ARBA" id="ARBA00022617"/>
    </source>
</evidence>
<dbReference type="GO" id="GO:0005506">
    <property type="term" value="F:iron ion binding"/>
    <property type="evidence" value="ECO:0007669"/>
    <property type="project" value="InterPro"/>
</dbReference>
<dbReference type="PANTHER" id="PTHR24279:SF120">
    <property type="entry name" value="CYTOCHROME P450"/>
    <property type="match status" value="1"/>
</dbReference>
<keyword evidence="12" id="KW-1185">Reference proteome</keyword>
<dbReference type="PRINTS" id="PR00385">
    <property type="entry name" value="P450"/>
</dbReference>
<dbReference type="InterPro" id="IPR050479">
    <property type="entry name" value="CYP11_CYP27_families"/>
</dbReference>
<dbReference type="EMBL" id="CAVLEF010000122">
    <property type="protein sequence ID" value="CAK1551155.1"/>
    <property type="molecule type" value="Genomic_DNA"/>
</dbReference>
<accession>A0AAV1JQN5</accession>
<keyword evidence="9" id="KW-0812">Transmembrane</keyword>
<keyword evidence="6 8" id="KW-0408">Iron</keyword>
<keyword evidence="3 8" id="KW-0349">Heme</keyword>
<evidence type="ECO:0000256" key="5">
    <source>
        <dbReference type="ARBA" id="ARBA00023002"/>
    </source>
</evidence>
<dbReference type="Proteomes" id="UP001497472">
    <property type="component" value="Unassembled WGS sequence"/>
</dbReference>
<evidence type="ECO:0000256" key="2">
    <source>
        <dbReference type="ARBA" id="ARBA00010617"/>
    </source>
</evidence>
<evidence type="ECO:0000256" key="1">
    <source>
        <dbReference type="ARBA" id="ARBA00001971"/>
    </source>
</evidence>
<name>A0AAV1JQN5_9NEOP</name>
<sequence>MESIPRPKGLPIIGTKLDLIKGGLGTKLHEFIDARHRHLGNIFIENFGTTDLIFVSDADLIRTLFISLEGKYPSHILPDPWLLYEKLYGQKRGLLFMDGEEWLQNRRIMNKLLLREGAESCIKNSVAQTIQTFIQTCAEKSENEIIFKDIASNLYKLSTEVLIQVLIGNTDPLKGNHYDELLQIFTESVKKIFQTTTKLYGLPITWCQRLNLKVWRDFKEAVDVSLLLGNKLVNEMLALKRSEDGLMSKMIKENMNDQTISRIVVDFIIAAGDTTAYTSLWILYLLSRNTQEINAIRINGQTYIPFVIKEAMRLYPVAPFLTRILPQDGILGQYNVKKAKRHLSLESVVKWQQETYMSISNSTLVNFMQDGLLQIHEVSGLNWWCTIVSSTILIRACMTLPLTVYQNYILAKVENIGLELKDLVNELKKETSIARKVYSLNDKQTVLLYKRSLKKQWRQLIERDNCHPLKATLVIWFQIPLWVCMSFAIRNLVNMHPPHPSAMVTFMELSTGGFGWIPNLIEPDHSFILPVAFGLTNLAIIEIQRMSKLREPSRVYNIFTNVFRGFSIVMIPIAANVPSCLCLYWVTSSAFGLIQNLCLLSPSLRRKLRIPLAPSELENPYTPIIASIYTSGREQKYFSEPESFLPYRWDRHDERKKGLSNHVSYASLPFALGARSCVGRKIAMVQMTELIWQVVDSFDLVCLNGDSITPITSQALIPNKKIEIHFKKRV</sequence>
<dbReference type="SUPFAM" id="SSF48264">
    <property type="entry name" value="Cytochrome P450"/>
    <property type="match status" value="2"/>
</dbReference>
<dbReference type="GO" id="GO:0016705">
    <property type="term" value="F:oxidoreductase activity, acting on paired donors, with incorporation or reduction of molecular oxygen"/>
    <property type="evidence" value="ECO:0007669"/>
    <property type="project" value="InterPro"/>
</dbReference>
<dbReference type="Pfam" id="PF00067">
    <property type="entry name" value="p450"/>
    <property type="match status" value="2"/>
</dbReference>
<evidence type="ECO:0000256" key="7">
    <source>
        <dbReference type="ARBA" id="ARBA00023033"/>
    </source>
</evidence>
<dbReference type="InterPro" id="IPR002401">
    <property type="entry name" value="Cyt_P450_E_grp-I"/>
</dbReference>
<feature type="domain" description="Membrane insertase YidC/Oxa/ALB C-terminal" evidence="10">
    <location>
        <begin position="383"/>
        <end position="598"/>
    </location>
</feature>